<dbReference type="Gene3D" id="3.40.50.2000">
    <property type="entry name" value="Glycogen Phosphorylase B"/>
    <property type="match status" value="1"/>
</dbReference>
<sequence length="115" mass="13032">MNSTRKPHAAVCIPLPAQGHINPMLKLAKLLHFSGFYITFVHTEFNYSILLKSKNSSSSSQNFADDFLFETIADGLPPSNQRGILDLPDLCVAIPVHCKQTFMMVLRIRDWHTFK</sequence>
<dbReference type="AlphaFoldDB" id="A0ABD3B5Q5"/>
<proteinExistence type="inferred from homology"/>
<evidence type="ECO:0000256" key="1">
    <source>
        <dbReference type="ARBA" id="ARBA00009995"/>
    </source>
</evidence>
<dbReference type="EMBL" id="JBJUIK010000001">
    <property type="protein sequence ID" value="KAL3538663.1"/>
    <property type="molecule type" value="Genomic_DNA"/>
</dbReference>
<dbReference type="PANTHER" id="PTHR11926">
    <property type="entry name" value="GLUCOSYL/GLUCURONOSYL TRANSFERASES"/>
    <property type="match status" value="1"/>
</dbReference>
<accession>A0ABD3B5Q5</accession>
<comment type="caution">
    <text evidence="2">The sequence shown here is derived from an EMBL/GenBank/DDBJ whole genome shotgun (WGS) entry which is preliminary data.</text>
</comment>
<protein>
    <submittedName>
        <fullName evidence="2">Uncharacterized protein</fullName>
    </submittedName>
</protein>
<gene>
    <name evidence="2" type="ORF">ACH5RR_002029</name>
</gene>
<evidence type="ECO:0000313" key="2">
    <source>
        <dbReference type="EMBL" id="KAL3538663.1"/>
    </source>
</evidence>
<dbReference type="SUPFAM" id="SSF53756">
    <property type="entry name" value="UDP-Glycosyltransferase/glycogen phosphorylase"/>
    <property type="match status" value="1"/>
</dbReference>
<evidence type="ECO:0000313" key="3">
    <source>
        <dbReference type="Proteomes" id="UP001630127"/>
    </source>
</evidence>
<dbReference type="PANTHER" id="PTHR11926:SF1283">
    <property type="entry name" value="GLYCOSYLTRANSFERASE"/>
    <property type="match status" value="1"/>
</dbReference>
<keyword evidence="3" id="KW-1185">Reference proteome</keyword>
<reference evidence="2 3" key="1">
    <citation type="submission" date="2024-11" db="EMBL/GenBank/DDBJ databases">
        <title>A near-complete genome assembly of Cinchona calisaya.</title>
        <authorList>
            <person name="Lian D.C."/>
            <person name="Zhao X.W."/>
            <person name="Wei L."/>
        </authorList>
    </citation>
    <scope>NUCLEOTIDE SEQUENCE [LARGE SCALE GENOMIC DNA]</scope>
    <source>
        <tissue evidence="2">Nenye</tissue>
    </source>
</reference>
<dbReference type="Proteomes" id="UP001630127">
    <property type="component" value="Unassembled WGS sequence"/>
</dbReference>
<organism evidence="2 3">
    <name type="scientific">Cinchona calisaya</name>
    <dbReference type="NCBI Taxonomy" id="153742"/>
    <lineage>
        <taxon>Eukaryota</taxon>
        <taxon>Viridiplantae</taxon>
        <taxon>Streptophyta</taxon>
        <taxon>Embryophyta</taxon>
        <taxon>Tracheophyta</taxon>
        <taxon>Spermatophyta</taxon>
        <taxon>Magnoliopsida</taxon>
        <taxon>eudicotyledons</taxon>
        <taxon>Gunneridae</taxon>
        <taxon>Pentapetalae</taxon>
        <taxon>asterids</taxon>
        <taxon>lamiids</taxon>
        <taxon>Gentianales</taxon>
        <taxon>Rubiaceae</taxon>
        <taxon>Cinchonoideae</taxon>
        <taxon>Cinchoneae</taxon>
        <taxon>Cinchona</taxon>
    </lineage>
</organism>
<comment type="similarity">
    <text evidence="1">Belongs to the UDP-glycosyltransferase family.</text>
</comment>
<name>A0ABD3B5Q5_9GENT</name>